<dbReference type="Proteomes" id="UP001430848">
    <property type="component" value="Unassembled WGS sequence"/>
</dbReference>
<keyword evidence="3" id="KW-1185">Reference proteome</keyword>
<keyword evidence="1" id="KW-0472">Membrane</keyword>
<gene>
    <name evidence="2" type="ORF">SLS63_006483</name>
</gene>
<keyword evidence="1" id="KW-1133">Transmembrane helix</keyword>
<proteinExistence type="predicted"/>
<sequence length="289" mass="31488">MSTTEADLREQWGNPRDILSLLLLLGGDIVQKAIAQQVGHQVRPFGRYGPAVSVAPVAFSFGWVAYGFSSLLAAFGDMALMPARSIRAPMIVGTRGPYKDEADADVDLKDTEEGLAELASWASGAPQARIPSGPGNEKNQPRWLESMAREDGVPDWLKPVHPQAAAAATAADAKACPSSILTWLSDKMRGTSEKKISEQKKTVRVIGGVHGALIELEKWVPTAGLAMLGVFFPRGLSYNDEAVRDNVHKRFWRQASHTKPWRLKAEIRRSQQYAVGAAVCTRLLRSGCK</sequence>
<evidence type="ECO:0000313" key="2">
    <source>
        <dbReference type="EMBL" id="KAK7728875.1"/>
    </source>
</evidence>
<feature type="transmembrane region" description="Helical" evidence="1">
    <location>
        <begin position="59"/>
        <end position="80"/>
    </location>
</feature>
<reference evidence="2 3" key="1">
    <citation type="submission" date="2024-02" db="EMBL/GenBank/DDBJ databases">
        <title>De novo assembly and annotation of 12 fungi associated with fruit tree decline syndrome in Ontario, Canada.</title>
        <authorList>
            <person name="Sulman M."/>
            <person name="Ellouze W."/>
            <person name="Ilyukhin E."/>
        </authorList>
    </citation>
    <scope>NUCLEOTIDE SEQUENCE [LARGE SCALE GENOMIC DNA]</scope>
    <source>
        <strain evidence="2 3">M169</strain>
    </source>
</reference>
<keyword evidence="1" id="KW-0812">Transmembrane</keyword>
<comment type="caution">
    <text evidence="2">The sequence shown here is derived from an EMBL/GenBank/DDBJ whole genome shotgun (WGS) entry which is preliminary data.</text>
</comment>
<protein>
    <submittedName>
        <fullName evidence="2">Uncharacterized protein</fullName>
    </submittedName>
</protein>
<organism evidence="2 3">
    <name type="scientific">Diaporthe eres</name>
    <name type="common">Phomopsis oblonga</name>
    <dbReference type="NCBI Taxonomy" id="83184"/>
    <lineage>
        <taxon>Eukaryota</taxon>
        <taxon>Fungi</taxon>
        <taxon>Dikarya</taxon>
        <taxon>Ascomycota</taxon>
        <taxon>Pezizomycotina</taxon>
        <taxon>Sordariomycetes</taxon>
        <taxon>Sordariomycetidae</taxon>
        <taxon>Diaporthales</taxon>
        <taxon>Diaporthaceae</taxon>
        <taxon>Diaporthe</taxon>
        <taxon>Diaporthe eres species complex</taxon>
    </lineage>
</organism>
<evidence type="ECO:0000256" key="1">
    <source>
        <dbReference type="SAM" id="Phobius"/>
    </source>
</evidence>
<dbReference type="EMBL" id="JAKNSF020000031">
    <property type="protein sequence ID" value="KAK7728875.1"/>
    <property type="molecule type" value="Genomic_DNA"/>
</dbReference>
<evidence type="ECO:0000313" key="3">
    <source>
        <dbReference type="Proteomes" id="UP001430848"/>
    </source>
</evidence>
<accession>A0ABR1P8C3</accession>
<name>A0ABR1P8C3_DIAER</name>